<dbReference type="Gene3D" id="2.60.120.620">
    <property type="entry name" value="q2cbj1_9rhob like domain"/>
    <property type="match status" value="1"/>
</dbReference>
<evidence type="ECO:0000313" key="2">
    <source>
        <dbReference type="Proteomes" id="UP001596025"/>
    </source>
</evidence>
<dbReference type="Proteomes" id="UP001596025">
    <property type="component" value="Unassembled WGS sequence"/>
</dbReference>
<organism evidence="1 2">
    <name type="scientific">Geodermatophilus arenarius</name>
    <dbReference type="NCBI Taxonomy" id="1137990"/>
    <lineage>
        <taxon>Bacteria</taxon>
        <taxon>Bacillati</taxon>
        <taxon>Actinomycetota</taxon>
        <taxon>Actinomycetes</taxon>
        <taxon>Geodermatophilales</taxon>
        <taxon>Geodermatophilaceae</taxon>
        <taxon>Geodermatophilus</taxon>
    </lineage>
</organism>
<accession>A0ABV9LJC8</accession>
<reference evidence="2" key="1">
    <citation type="journal article" date="2019" name="Int. J. Syst. Evol. Microbiol.">
        <title>The Global Catalogue of Microorganisms (GCM) 10K type strain sequencing project: providing services to taxonomists for standard genome sequencing and annotation.</title>
        <authorList>
            <consortium name="The Broad Institute Genomics Platform"/>
            <consortium name="The Broad Institute Genome Sequencing Center for Infectious Disease"/>
            <person name="Wu L."/>
            <person name="Ma J."/>
        </authorList>
    </citation>
    <scope>NUCLEOTIDE SEQUENCE [LARGE SCALE GENOMIC DNA]</scope>
    <source>
        <strain evidence="2">CCUG 62763</strain>
    </source>
</reference>
<gene>
    <name evidence="1" type="ORF">ACFO3M_10320</name>
</gene>
<protein>
    <recommendedName>
        <fullName evidence="3">Phytanoyl-CoA dioxygenase family protein</fullName>
    </recommendedName>
</protein>
<dbReference type="SUPFAM" id="SSF51197">
    <property type="entry name" value="Clavaminate synthase-like"/>
    <property type="match status" value="1"/>
</dbReference>
<comment type="caution">
    <text evidence="1">The sequence shown here is derived from an EMBL/GenBank/DDBJ whole genome shotgun (WGS) entry which is preliminary data.</text>
</comment>
<name>A0ABV9LJC8_9ACTN</name>
<evidence type="ECO:0000313" key="1">
    <source>
        <dbReference type="EMBL" id="MFC4693778.1"/>
    </source>
</evidence>
<dbReference type="EMBL" id="JBHSGR010000009">
    <property type="protein sequence ID" value="MFC4693778.1"/>
    <property type="molecule type" value="Genomic_DNA"/>
</dbReference>
<keyword evidence="2" id="KW-1185">Reference proteome</keyword>
<sequence>MTTIYYDAPYSDDTRREELFRGNLFVQSPSPGAEALVVHARSMIEEAFGDLDPRTAQDHMPVEDYAALLAELKPKFIHHPRSKECIQEMLVDFGADPRRTYFDVPRMRTSTSGGYLTSGIAYAFHAHRDTWYSAPMCQLNWWMPIYEVESDNVMAFHPRYWDEAVPNSSEEYDYYDWNETSRREAAKHVTSDTRKQPRATVPIDPDPQLRIIARPGAPMIFSAAQLHSSVENTTGRTRFSIDFRTVHLDDVVARRGAPNLDSACTGTTMGDYLQVGDLSHIPEDIIAAYDQETSRERRGLVAQS</sequence>
<evidence type="ECO:0008006" key="3">
    <source>
        <dbReference type="Google" id="ProtNLM"/>
    </source>
</evidence>
<dbReference type="RefSeq" id="WP_387988498.1">
    <property type="nucleotide sequence ID" value="NZ_JBHSGR010000009.1"/>
</dbReference>
<proteinExistence type="predicted"/>